<dbReference type="InterPro" id="IPR017795">
    <property type="entry name" value="ABBA_NscD-like"/>
</dbReference>
<dbReference type="OrthoDB" id="5392033at2759"/>
<dbReference type="SFLD" id="SFLDG01162">
    <property type="entry name" value="I"/>
    <property type="match status" value="1"/>
</dbReference>
<reference evidence="3 4" key="1">
    <citation type="submission" date="2015-02" db="EMBL/GenBank/DDBJ databases">
        <title>Draft genome sequence of Aspergillus parasiticus SU-1.</title>
        <authorList>
            <person name="Yu J."/>
            <person name="Fedorova N."/>
            <person name="Yin Y."/>
            <person name="Losada L."/>
            <person name="Zafar N."/>
            <person name="Taujale R."/>
            <person name="Ehrlich K.C."/>
            <person name="Bhatnagar D."/>
            <person name="Cleveland T.E."/>
            <person name="Bennett J.W."/>
            <person name="Nierman W.C."/>
        </authorList>
    </citation>
    <scope>NUCLEOTIDE SEQUENCE [LARGE SCALE GENOMIC DNA]</scope>
    <source>
        <strain evidence="4">ATCC 56775 / NRRL 5862 / SRRC 143 / SU-1</strain>
    </source>
</reference>
<dbReference type="Pfam" id="PF11991">
    <property type="entry name" value="Trp_DMAT"/>
    <property type="match status" value="1"/>
</dbReference>
<keyword evidence="2 3" id="KW-0808">Transferase</keyword>
<dbReference type="SFLD" id="SFLDS00036">
    <property type="entry name" value="Aromatic_Prenyltransferase"/>
    <property type="match status" value="1"/>
</dbReference>
<proteinExistence type="inferred from homology"/>
<sequence length="508" mass="57655">MMYIILRSGASILPANLPLSFIPSTMTCCIKIHCVSRVHLAADPIWHKHGVAAHTSPTSLDVLRCSSSSHSQTPQSPSLASAMTTYILSKGSDRLQTSGDNDEPQPYDVLSKYLRLPDFDQHQWWQNTAPMLGKLLSQCKYNTHQQYQYLCLYALHIIPFLGPWPDIQRSKLYKSVLSGLGPLEFSQNFMKTGKTVRMGFEPTTFIASTSHDVCNRYALGEALNRFKQLDIKLDLQLYHQLVNEVSLTDQEEDILRGRGMLEEEPAKSQSLLALDFNNDVTVKLYLYPQLKSLATGIPRAQLMFNAVRNVDATGAFSESLDMIEEYFDSVRATTAPYWISCDLVEPHKTRFKIYIALFQVNIENAVSMWTLGNRITDRETMTGLAMVRDLWSSFDICDGLREQKNRPGNPGDPANIIPMLFNLEILPGRTYPQPKIYFPTTGMNDLDVAKVMVEFFERHGLHEHAQSYIDNLASYVPHMDLNDCTDLQAWISFSYSDATGPYITVYYH</sequence>
<dbReference type="AlphaFoldDB" id="A0A0F0IQT6"/>
<dbReference type="GO" id="GO:0009820">
    <property type="term" value="P:alkaloid metabolic process"/>
    <property type="evidence" value="ECO:0007669"/>
    <property type="project" value="InterPro"/>
</dbReference>
<evidence type="ECO:0000256" key="1">
    <source>
        <dbReference type="ARBA" id="ARBA00010209"/>
    </source>
</evidence>
<evidence type="ECO:0000256" key="2">
    <source>
        <dbReference type="ARBA" id="ARBA00022679"/>
    </source>
</evidence>
<evidence type="ECO:0000313" key="3">
    <source>
        <dbReference type="EMBL" id="KJK68253.1"/>
    </source>
</evidence>
<dbReference type="PANTHER" id="PTHR40627:SF3">
    <property type="entry name" value="PRENYLTRANSFERASE ASQH2-RELATED"/>
    <property type="match status" value="1"/>
</dbReference>
<accession>A0A0F0IQT6</accession>
<comment type="caution">
    <text evidence="3">The sequence shown here is derived from an EMBL/GenBank/DDBJ whole genome shotgun (WGS) entry which is preliminary data.</text>
</comment>
<dbReference type="NCBIfam" id="TIGR03429">
    <property type="entry name" value="arom_pren_DMATS"/>
    <property type="match status" value="1"/>
</dbReference>
<evidence type="ECO:0000313" key="4">
    <source>
        <dbReference type="Proteomes" id="UP000033540"/>
    </source>
</evidence>
<dbReference type="EMBL" id="JZEE01000051">
    <property type="protein sequence ID" value="KJK68253.1"/>
    <property type="molecule type" value="Genomic_DNA"/>
</dbReference>
<name>A0A0F0IQT6_ASPPU</name>
<dbReference type="PANTHER" id="PTHR40627">
    <property type="entry name" value="INDOLE PRENYLTRANSFERASE TDIB-RELATED"/>
    <property type="match status" value="1"/>
</dbReference>
<dbReference type="CDD" id="cd13929">
    <property type="entry name" value="PT-DMATS_CymD"/>
    <property type="match status" value="1"/>
</dbReference>
<protein>
    <submittedName>
        <fullName evidence="3">Tryptophan dimethylallyltransferase</fullName>
    </submittedName>
</protein>
<dbReference type="Proteomes" id="UP000033540">
    <property type="component" value="Unassembled WGS sequence"/>
</dbReference>
<gene>
    <name evidence="3" type="ORF">P875_00076244</name>
</gene>
<comment type="similarity">
    <text evidence="1">Belongs to the tryptophan dimethylallyltransferase family.</text>
</comment>
<dbReference type="InterPro" id="IPR033964">
    <property type="entry name" value="ABBA"/>
</dbReference>
<dbReference type="GO" id="GO:0016765">
    <property type="term" value="F:transferase activity, transferring alkyl or aryl (other than methyl) groups"/>
    <property type="evidence" value="ECO:0007669"/>
    <property type="project" value="InterPro"/>
</dbReference>
<organism evidence="3 4">
    <name type="scientific">Aspergillus parasiticus (strain ATCC 56775 / NRRL 5862 / SRRC 143 / SU-1)</name>
    <dbReference type="NCBI Taxonomy" id="1403190"/>
    <lineage>
        <taxon>Eukaryota</taxon>
        <taxon>Fungi</taxon>
        <taxon>Dikarya</taxon>
        <taxon>Ascomycota</taxon>
        <taxon>Pezizomycotina</taxon>
        <taxon>Eurotiomycetes</taxon>
        <taxon>Eurotiomycetidae</taxon>
        <taxon>Eurotiales</taxon>
        <taxon>Aspergillaceae</taxon>
        <taxon>Aspergillus</taxon>
        <taxon>Aspergillus subgen. Circumdati</taxon>
    </lineage>
</organism>